<evidence type="ECO:0000256" key="1">
    <source>
        <dbReference type="SAM" id="MobiDB-lite"/>
    </source>
</evidence>
<feature type="region of interest" description="Disordered" evidence="1">
    <location>
        <begin position="47"/>
        <end position="99"/>
    </location>
</feature>
<feature type="compositionally biased region" description="Low complexity" evidence="1">
    <location>
        <begin position="195"/>
        <end position="205"/>
    </location>
</feature>
<accession>A0AAD7IQD6</accession>
<feature type="region of interest" description="Disordered" evidence="1">
    <location>
        <begin position="191"/>
        <end position="211"/>
    </location>
</feature>
<protein>
    <submittedName>
        <fullName evidence="2">Uncharacterized protein</fullName>
    </submittedName>
</protein>
<keyword evidence="3" id="KW-1185">Reference proteome</keyword>
<organism evidence="2 3">
    <name type="scientific">Mycena metata</name>
    <dbReference type="NCBI Taxonomy" id="1033252"/>
    <lineage>
        <taxon>Eukaryota</taxon>
        <taxon>Fungi</taxon>
        <taxon>Dikarya</taxon>
        <taxon>Basidiomycota</taxon>
        <taxon>Agaricomycotina</taxon>
        <taxon>Agaricomycetes</taxon>
        <taxon>Agaricomycetidae</taxon>
        <taxon>Agaricales</taxon>
        <taxon>Marasmiineae</taxon>
        <taxon>Mycenaceae</taxon>
        <taxon>Mycena</taxon>
    </lineage>
</organism>
<evidence type="ECO:0000313" key="2">
    <source>
        <dbReference type="EMBL" id="KAJ7746624.1"/>
    </source>
</evidence>
<evidence type="ECO:0000313" key="3">
    <source>
        <dbReference type="Proteomes" id="UP001215598"/>
    </source>
</evidence>
<comment type="caution">
    <text evidence="2">The sequence shown here is derived from an EMBL/GenBank/DDBJ whole genome shotgun (WGS) entry which is preliminary data.</text>
</comment>
<gene>
    <name evidence="2" type="ORF">B0H16DRAFT_1556534</name>
</gene>
<name>A0AAD7IQD6_9AGAR</name>
<reference evidence="2" key="1">
    <citation type="submission" date="2023-03" db="EMBL/GenBank/DDBJ databases">
        <title>Massive genome expansion in bonnet fungi (Mycena s.s.) driven by repeated elements and novel gene families across ecological guilds.</title>
        <authorList>
            <consortium name="Lawrence Berkeley National Laboratory"/>
            <person name="Harder C.B."/>
            <person name="Miyauchi S."/>
            <person name="Viragh M."/>
            <person name="Kuo A."/>
            <person name="Thoen E."/>
            <person name="Andreopoulos B."/>
            <person name="Lu D."/>
            <person name="Skrede I."/>
            <person name="Drula E."/>
            <person name="Henrissat B."/>
            <person name="Morin E."/>
            <person name="Kohler A."/>
            <person name="Barry K."/>
            <person name="LaButti K."/>
            <person name="Morin E."/>
            <person name="Salamov A."/>
            <person name="Lipzen A."/>
            <person name="Mereny Z."/>
            <person name="Hegedus B."/>
            <person name="Baldrian P."/>
            <person name="Stursova M."/>
            <person name="Weitz H."/>
            <person name="Taylor A."/>
            <person name="Grigoriev I.V."/>
            <person name="Nagy L.G."/>
            <person name="Martin F."/>
            <person name="Kauserud H."/>
        </authorList>
    </citation>
    <scope>NUCLEOTIDE SEQUENCE</scope>
    <source>
        <strain evidence="2">CBHHK182m</strain>
    </source>
</reference>
<proteinExistence type="predicted"/>
<dbReference type="EMBL" id="JARKIB010000079">
    <property type="protein sequence ID" value="KAJ7746624.1"/>
    <property type="molecule type" value="Genomic_DNA"/>
</dbReference>
<sequence>MPECYKMHCQSLSGFIECSSIRLPAMKIYAAFALLSFGSFVSGLTSRGGQLSPSPVERSSSSLMKKETNAERLRRGLPPLPPTRRDKFNPRPSPQPCGPLSSSWGYIAVTESDGSFIGYIRQTFDAQQVYTVTTSKSSALEVTLPSASPYNGPFNILAVNGQDKRHPYLGAVGGESGYHFSYGQSGSAYLSGTGASPANSPPSSSVGTSMQSVGYKGPAESRIWSMDCKNKVITAQWTNADSSQPETTIFYDAAEKYLGLTSDLDAFNVGPKDAYGVIFTFVPL</sequence>
<dbReference type="Proteomes" id="UP001215598">
    <property type="component" value="Unassembled WGS sequence"/>
</dbReference>
<feature type="compositionally biased region" description="Basic and acidic residues" evidence="1">
    <location>
        <begin position="64"/>
        <end position="74"/>
    </location>
</feature>
<dbReference type="AlphaFoldDB" id="A0AAD7IQD6"/>
<feature type="compositionally biased region" description="Low complexity" evidence="1">
    <location>
        <begin position="52"/>
        <end position="62"/>
    </location>
</feature>